<feature type="compositionally biased region" description="Polar residues" evidence="1">
    <location>
        <begin position="227"/>
        <end position="263"/>
    </location>
</feature>
<dbReference type="Pfam" id="PF23305">
    <property type="entry name" value="DUF7082"/>
    <property type="match status" value="1"/>
</dbReference>
<feature type="region of interest" description="Disordered" evidence="1">
    <location>
        <begin position="227"/>
        <end position="303"/>
    </location>
</feature>
<sequence>MFTANSPLLPFNRFDMLDPNEYSDATNNRNPLYAVDEAVNDASTQGLPLNTAVTSNYLVDENQSELFSDDLTPASYVATATTADDVPYLNNNLYSQSINVNLNATTPLTRVDNTSSSYHAQHATTTGQSMDSLSYQSSSQYHYPLSSSVSSSIQSLDAGHHSSSYNLNYPTHSSSLESQYPPQGTFTTSMFAQPPPLPITSSSPPQFTIGGGGSSIQSQSVYFDGLNNQSLGSQPPLSAVSSDQLSYSSSPGSVTTTRQQIPESQPQKKSPTQRQQRRSSRKEKKSPKLTTSIIQHPSSSNEKRYRILRGISAGGSNTRPPKEALHSNSIFLPVELNLVGAAVEDVCCPKWSKSEKQDRRRIIRVERIQNGPQLTLNFSVVGSAKENPKTLPPPPNVDVVEVSCLECDVRSNDDYESQSSDDETGFSKPKGLRSKRFVNTDPETGRNYQYYITSVELIEIVELLIGSAFSDPAERRKERGRVRSNLVPFWSKKSISARMSEVSSVSSGTSTGSSSISSRRESTVSSNSAMGALPTTHSSFDSNSQPTNQDYRSELAKRIMSYDIRKPRGFDKEVRILRWDKLIPALKRASLSYYTEIPQGDELYASFSNF</sequence>
<feature type="compositionally biased region" description="Polar residues" evidence="1">
    <location>
        <begin position="535"/>
        <end position="550"/>
    </location>
</feature>
<feature type="compositionally biased region" description="Basic residues" evidence="1">
    <location>
        <begin position="275"/>
        <end position="287"/>
    </location>
</feature>
<feature type="compositionally biased region" description="Low complexity" evidence="1">
    <location>
        <begin position="501"/>
        <end position="529"/>
    </location>
</feature>
<keyword evidence="4" id="KW-1185">Reference proteome</keyword>
<organism evidence="3 4">
    <name type="scientific">Candida metapsilosis</name>
    <dbReference type="NCBI Taxonomy" id="273372"/>
    <lineage>
        <taxon>Eukaryota</taxon>
        <taxon>Fungi</taxon>
        <taxon>Dikarya</taxon>
        <taxon>Ascomycota</taxon>
        <taxon>Saccharomycotina</taxon>
        <taxon>Pichiomycetes</taxon>
        <taxon>Debaryomycetaceae</taxon>
        <taxon>Candida/Lodderomyces clade</taxon>
        <taxon>Candida</taxon>
    </lineage>
</organism>
<feature type="compositionally biased region" description="Polar residues" evidence="1">
    <location>
        <begin position="289"/>
        <end position="300"/>
    </location>
</feature>
<evidence type="ECO:0000313" key="4">
    <source>
        <dbReference type="Proteomes" id="UP000669133"/>
    </source>
</evidence>
<feature type="compositionally biased region" description="Low complexity" evidence="1">
    <location>
        <begin position="264"/>
        <end position="274"/>
    </location>
</feature>
<feature type="compositionally biased region" description="Polar residues" evidence="1">
    <location>
        <begin position="112"/>
        <end position="128"/>
    </location>
</feature>
<protein>
    <recommendedName>
        <fullName evidence="2">DUF7082 domain-containing protein</fullName>
    </recommendedName>
</protein>
<proteinExistence type="predicted"/>
<evidence type="ECO:0000256" key="1">
    <source>
        <dbReference type="SAM" id="MobiDB-lite"/>
    </source>
</evidence>
<feature type="region of interest" description="Disordered" evidence="1">
    <location>
        <begin position="412"/>
        <end position="439"/>
    </location>
</feature>
<comment type="caution">
    <text evidence="3">The sequence shown here is derived from an EMBL/GenBank/DDBJ whole genome shotgun (WGS) entry which is preliminary data.</text>
</comment>
<reference evidence="3 4" key="1">
    <citation type="submission" date="2020-12" db="EMBL/GenBank/DDBJ databases">
        <title>Effect of drift, selection, and recombination on the evolution of hybrid genomes in Candida yeast pathogens.</title>
        <authorList>
            <person name="Mixao V."/>
            <person name="Ksiezopolska E."/>
            <person name="Saus E."/>
            <person name="Boekhout T."/>
            <person name="Gacser A."/>
            <person name="Gabaldon T."/>
        </authorList>
    </citation>
    <scope>NUCLEOTIDE SEQUENCE [LARGE SCALE GENOMIC DNA]</scope>
    <source>
        <strain evidence="3 4">BP57</strain>
    </source>
</reference>
<evidence type="ECO:0000259" key="2">
    <source>
        <dbReference type="Pfam" id="PF23305"/>
    </source>
</evidence>
<dbReference type="GeneID" id="93649771"/>
<accession>A0A8H7ZJQ2</accession>
<feature type="region of interest" description="Disordered" evidence="1">
    <location>
        <begin position="501"/>
        <end position="550"/>
    </location>
</feature>
<feature type="region of interest" description="Disordered" evidence="1">
    <location>
        <begin position="112"/>
        <end position="131"/>
    </location>
</feature>
<name>A0A8H7ZJQ2_9ASCO</name>
<dbReference type="OrthoDB" id="1751210at2759"/>
<dbReference type="InterPro" id="IPR055509">
    <property type="entry name" value="DUF7082"/>
</dbReference>
<dbReference type="RefSeq" id="XP_067551165.1">
    <property type="nucleotide sequence ID" value="XM_067689857.1"/>
</dbReference>
<dbReference type="AlphaFoldDB" id="A0A8H7ZJQ2"/>
<feature type="region of interest" description="Disordered" evidence="1">
    <location>
        <begin position="169"/>
        <end position="214"/>
    </location>
</feature>
<evidence type="ECO:0000313" key="3">
    <source>
        <dbReference type="EMBL" id="KAG5422049.1"/>
    </source>
</evidence>
<feature type="domain" description="DUF7082" evidence="2">
    <location>
        <begin position="347"/>
        <end position="489"/>
    </location>
</feature>
<feature type="compositionally biased region" description="Acidic residues" evidence="1">
    <location>
        <begin position="414"/>
        <end position="424"/>
    </location>
</feature>
<gene>
    <name evidence="3" type="ORF">I9W82_001142</name>
</gene>
<dbReference type="EMBL" id="JAEOAQ010000001">
    <property type="protein sequence ID" value="KAG5422049.1"/>
    <property type="molecule type" value="Genomic_DNA"/>
</dbReference>
<feature type="compositionally biased region" description="Polar residues" evidence="1">
    <location>
        <begin position="169"/>
        <end position="191"/>
    </location>
</feature>
<dbReference type="Proteomes" id="UP000669133">
    <property type="component" value="Unassembled WGS sequence"/>
</dbReference>